<dbReference type="PANTHER" id="PTHR10584:SF166">
    <property type="entry name" value="RIBOKINASE"/>
    <property type="match status" value="1"/>
</dbReference>
<proteinExistence type="predicted"/>
<dbReference type="PROSITE" id="PS00584">
    <property type="entry name" value="PFKB_KINASES_2"/>
    <property type="match status" value="1"/>
</dbReference>
<dbReference type="GO" id="GO:0016301">
    <property type="term" value="F:kinase activity"/>
    <property type="evidence" value="ECO:0007669"/>
    <property type="project" value="UniProtKB-KW"/>
</dbReference>
<accession>A0A842HHA0</accession>
<dbReference type="GO" id="GO:0005829">
    <property type="term" value="C:cytosol"/>
    <property type="evidence" value="ECO:0007669"/>
    <property type="project" value="TreeGrafter"/>
</dbReference>
<dbReference type="AlphaFoldDB" id="A0A842HHA0"/>
<keyword evidence="2 4" id="KW-0418">Kinase</keyword>
<dbReference type="Pfam" id="PF00294">
    <property type="entry name" value="PfkB"/>
    <property type="match status" value="1"/>
</dbReference>
<comment type="caution">
    <text evidence="4">The sequence shown here is derived from an EMBL/GenBank/DDBJ whole genome shotgun (WGS) entry which is preliminary data.</text>
</comment>
<evidence type="ECO:0000256" key="1">
    <source>
        <dbReference type="ARBA" id="ARBA00022679"/>
    </source>
</evidence>
<dbReference type="EMBL" id="JACHVB010000043">
    <property type="protein sequence ID" value="MBC2595550.1"/>
    <property type="molecule type" value="Genomic_DNA"/>
</dbReference>
<feature type="domain" description="Carbohydrate kinase PfkB" evidence="3">
    <location>
        <begin position="26"/>
        <end position="285"/>
    </location>
</feature>
<dbReference type="InterPro" id="IPR029056">
    <property type="entry name" value="Ribokinase-like"/>
</dbReference>
<dbReference type="Proteomes" id="UP000546464">
    <property type="component" value="Unassembled WGS sequence"/>
</dbReference>
<name>A0A842HHA0_9BACT</name>
<protein>
    <submittedName>
        <fullName evidence="4">Sugar kinase</fullName>
    </submittedName>
</protein>
<dbReference type="InterPro" id="IPR011611">
    <property type="entry name" value="PfkB_dom"/>
</dbReference>
<dbReference type="RefSeq" id="WP_185676501.1">
    <property type="nucleotide sequence ID" value="NZ_JACHVB010000043.1"/>
</dbReference>
<evidence type="ECO:0000256" key="2">
    <source>
        <dbReference type="ARBA" id="ARBA00022777"/>
    </source>
</evidence>
<dbReference type="PANTHER" id="PTHR10584">
    <property type="entry name" value="SUGAR KINASE"/>
    <property type="match status" value="1"/>
</dbReference>
<dbReference type="SUPFAM" id="SSF53613">
    <property type="entry name" value="Ribokinase-like"/>
    <property type="match status" value="1"/>
</dbReference>
<dbReference type="Gene3D" id="3.40.1190.20">
    <property type="match status" value="1"/>
</dbReference>
<sequence length="298" mass="32546">MDNPHSTTSSLLVTGGLGLDTLVMPDGEVRHEIGGSAWFASLAAAFFLKPRLLGVVGGDFPLAERDRLESLGVDTAGMVVLADEKTFAWKCLYHADPDKRKTLELHPNVEESYRPRLSEAERRCPFLLLANMRPDFQRRVLDQMAGEPFVALDTIDFWIRERRNELLQMIRRTRLLLLNDEEATLLTGEPDPHRAGRALLALGPEFAVVKLGSRGSLGFAQREDWHVPAQLVENPVDPTGAGDSFAGALMATLAVAEKRDAAALRVAMEAGARIAAITVQGFSARALIAGLERERAGG</sequence>
<dbReference type="InterPro" id="IPR002173">
    <property type="entry name" value="Carboh/pur_kinase_PfkB_CS"/>
</dbReference>
<gene>
    <name evidence="4" type="ORF">H5P28_14885</name>
</gene>
<keyword evidence="5" id="KW-1185">Reference proteome</keyword>
<keyword evidence="1" id="KW-0808">Transferase</keyword>
<organism evidence="4 5">
    <name type="scientific">Ruficoccus amylovorans</name>
    <dbReference type="NCBI Taxonomy" id="1804625"/>
    <lineage>
        <taxon>Bacteria</taxon>
        <taxon>Pseudomonadati</taxon>
        <taxon>Verrucomicrobiota</taxon>
        <taxon>Opitutia</taxon>
        <taxon>Puniceicoccales</taxon>
        <taxon>Cerasicoccaceae</taxon>
        <taxon>Ruficoccus</taxon>
    </lineage>
</organism>
<evidence type="ECO:0000313" key="5">
    <source>
        <dbReference type="Proteomes" id="UP000546464"/>
    </source>
</evidence>
<evidence type="ECO:0000259" key="3">
    <source>
        <dbReference type="Pfam" id="PF00294"/>
    </source>
</evidence>
<evidence type="ECO:0000313" key="4">
    <source>
        <dbReference type="EMBL" id="MBC2595550.1"/>
    </source>
</evidence>
<reference evidence="4 5" key="1">
    <citation type="submission" date="2020-07" db="EMBL/GenBank/DDBJ databases">
        <authorList>
            <person name="Feng X."/>
        </authorList>
    </citation>
    <scope>NUCLEOTIDE SEQUENCE [LARGE SCALE GENOMIC DNA]</scope>
    <source>
        <strain evidence="4 5">JCM31066</strain>
    </source>
</reference>